<feature type="transmembrane region" description="Helical" evidence="1">
    <location>
        <begin position="161"/>
        <end position="178"/>
    </location>
</feature>
<keyword evidence="1" id="KW-1133">Transmembrane helix</keyword>
<protein>
    <recommendedName>
        <fullName evidence="4">Glycosyltransferase RgtA/B/C/D-like domain-containing protein</fullName>
    </recommendedName>
</protein>
<keyword evidence="1" id="KW-0472">Membrane</keyword>
<dbReference type="AlphaFoldDB" id="A0A0G1FQE3"/>
<evidence type="ECO:0000256" key="1">
    <source>
        <dbReference type="SAM" id="Phobius"/>
    </source>
</evidence>
<gene>
    <name evidence="2" type="ORF">UV74_C0013G0368</name>
</gene>
<name>A0A0G1FQE3_9BACT</name>
<keyword evidence="1" id="KW-0812">Transmembrane</keyword>
<feature type="transmembrane region" description="Helical" evidence="1">
    <location>
        <begin position="139"/>
        <end position="155"/>
    </location>
</feature>
<proteinExistence type="predicted"/>
<dbReference type="STRING" id="1618578.UV74_C0013G0368"/>
<accession>A0A0G1FQE3</accession>
<dbReference type="EMBL" id="LCFQ01000013">
    <property type="protein sequence ID" value="KKS97246.1"/>
    <property type="molecule type" value="Genomic_DNA"/>
</dbReference>
<evidence type="ECO:0000313" key="2">
    <source>
        <dbReference type="EMBL" id="KKS97246.1"/>
    </source>
</evidence>
<dbReference type="Proteomes" id="UP000034090">
    <property type="component" value="Unassembled WGS sequence"/>
</dbReference>
<feature type="transmembrane region" description="Helical" evidence="1">
    <location>
        <begin position="190"/>
        <end position="210"/>
    </location>
</feature>
<evidence type="ECO:0000313" key="3">
    <source>
        <dbReference type="Proteomes" id="UP000034090"/>
    </source>
</evidence>
<feature type="transmembrane region" description="Helical" evidence="1">
    <location>
        <begin position="117"/>
        <end position="134"/>
    </location>
</feature>
<comment type="caution">
    <text evidence="2">The sequence shown here is derived from an EMBL/GenBank/DDBJ whole genome shotgun (WGS) entry which is preliminary data.</text>
</comment>
<organism evidence="2 3">
    <name type="scientific">Candidatus Woesebacteria bacterium GW2011_GWB1_43_14</name>
    <dbReference type="NCBI Taxonomy" id="1618578"/>
    <lineage>
        <taxon>Bacteria</taxon>
        <taxon>Candidatus Woeseibacteriota</taxon>
    </lineage>
</organism>
<evidence type="ECO:0008006" key="4">
    <source>
        <dbReference type="Google" id="ProtNLM"/>
    </source>
</evidence>
<feature type="transmembrane region" description="Helical" evidence="1">
    <location>
        <begin position="7"/>
        <end position="25"/>
    </location>
</feature>
<reference evidence="2 3" key="1">
    <citation type="journal article" date="2015" name="Nature">
        <title>rRNA introns, odd ribosomes, and small enigmatic genomes across a large radiation of phyla.</title>
        <authorList>
            <person name="Brown C.T."/>
            <person name="Hug L.A."/>
            <person name="Thomas B.C."/>
            <person name="Sharon I."/>
            <person name="Castelle C.J."/>
            <person name="Singh A."/>
            <person name="Wilkins M.J."/>
            <person name="Williams K.H."/>
            <person name="Banfield J.F."/>
        </authorList>
    </citation>
    <scope>NUCLEOTIDE SEQUENCE [LARGE SCALE GENOMIC DNA]</scope>
</reference>
<sequence>MRITNNVRHLLLFFVLCPGFWWGIINSTNVFREIGKSPHYFQGKLGSIYSYERTERIKATKNANVDLGLPGRLVGGFFFNEFTIVVDEFFDLTSFLSPRFFFQAGDGSLMSPPRTEPIPLVLFPAWVLGIITIVRKKNFGLLKILIILVFIPYILGQKNLVFLWPVMILYIFIAREGIMNIGNIKTKNNYLHLFVVYGVFVVLRSFYLLLR</sequence>